<accession>A0ABR6D2A0</accession>
<dbReference type="InterPro" id="IPR007505">
    <property type="entry name" value="PDDEXK_7"/>
</dbReference>
<gene>
    <name evidence="1" type="ORF">HDA34_001612</name>
</gene>
<sequence>MQLDVDEDPFHVSRRSVATLYEYWTFVRLALAVAAAFETTPPLDQLFRQDDNGLSLALKAGRAHALSFRGHVQGAPVHAELFFNRTFGSGASWTNQMRPDASLVVKNARGPGTAGGPATPHLWVHFDAKYKVDWLDAGELLESCAETPDSLEAGEAKRSDLLKMHAYKDAVYGTAGAYILFPGTRHVTFNEASEEEALPGIGAFGLRPASADADTDHLQAFISRLLRHVVRSGTRHARLERWTVEALEGASSRSFLPRPPGEPRPPHDTLVMWGHVRSEEHEAWVDARGWYNVRADQGRAGFQQATSNHLHAEWIVLYQKRGAARLYRRRGGWTIMDRADLTDLGYPQPRGRTYFVCRVERVDGYAWTELIQGKELDRMTNPRAPEAHVGPEHPYGAPFSTTWLDVMEAAERGRAALEV</sequence>
<keyword evidence="2" id="KW-1185">Reference proteome</keyword>
<evidence type="ECO:0000313" key="1">
    <source>
        <dbReference type="EMBL" id="MBA9059905.1"/>
    </source>
</evidence>
<reference evidence="1 2" key="1">
    <citation type="submission" date="2020-08" db="EMBL/GenBank/DDBJ databases">
        <title>Sequencing the genomes of 1000 actinobacteria strains.</title>
        <authorList>
            <person name="Klenk H.-P."/>
        </authorList>
    </citation>
    <scope>NUCLEOTIDE SEQUENCE [LARGE SCALE GENOMIC DNA]</scope>
    <source>
        <strain evidence="1 2">DSM 21948</strain>
    </source>
</reference>
<dbReference type="Proteomes" id="UP000572670">
    <property type="component" value="Unassembled WGS sequence"/>
</dbReference>
<dbReference type="RefSeq" id="WP_233437096.1">
    <property type="nucleotide sequence ID" value="NZ_BAAAYW010000039.1"/>
</dbReference>
<dbReference type="EMBL" id="JACJIK010000001">
    <property type="protein sequence ID" value="MBA9059905.1"/>
    <property type="molecule type" value="Genomic_DNA"/>
</dbReference>
<name>A0ABR6D2A0_9MICC</name>
<organism evidence="1 2">
    <name type="scientific">Micrococcus yunnanensis</name>
    <dbReference type="NCBI Taxonomy" id="566027"/>
    <lineage>
        <taxon>Bacteria</taxon>
        <taxon>Bacillati</taxon>
        <taxon>Actinomycetota</taxon>
        <taxon>Actinomycetes</taxon>
        <taxon>Micrococcales</taxon>
        <taxon>Micrococcaceae</taxon>
        <taxon>Micrococcus</taxon>
    </lineage>
</organism>
<dbReference type="GeneID" id="93363960"/>
<dbReference type="Pfam" id="PF04411">
    <property type="entry name" value="PDDEXK_7"/>
    <property type="match status" value="1"/>
</dbReference>
<evidence type="ECO:0000313" key="2">
    <source>
        <dbReference type="Proteomes" id="UP000572670"/>
    </source>
</evidence>
<proteinExistence type="predicted"/>
<comment type="caution">
    <text evidence="1">The sequence shown here is derived from an EMBL/GenBank/DDBJ whole genome shotgun (WGS) entry which is preliminary data.</text>
</comment>
<protein>
    <submittedName>
        <fullName evidence="1">Uncharacterized protein</fullName>
    </submittedName>
</protein>